<gene>
    <name evidence="1" type="ORF">WFZ86_11820</name>
</gene>
<reference evidence="1 2" key="1">
    <citation type="submission" date="2024-03" db="EMBL/GenBank/DDBJ databases">
        <title>Two novel species of the genus Flavobacterium exhibiting potentially degradation of complex polysaccharides.</title>
        <authorList>
            <person name="Lian X."/>
        </authorList>
    </citation>
    <scope>NUCLEOTIDE SEQUENCE [LARGE SCALE GENOMIC DNA]</scope>
    <source>
        <strain evidence="1 2">N6</strain>
    </source>
</reference>
<evidence type="ECO:0000313" key="1">
    <source>
        <dbReference type="EMBL" id="MEM0577186.1"/>
    </source>
</evidence>
<name>A0ABU9NPE2_9FLAO</name>
<evidence type="ECO:0000313" key="2">
    <source>
        <dbReference type="Proteomes" id="UP001468798"/>
    </source>
</evidence>
<comment type="caution">
    <text evidence="1">The sequence shown here is derived from an EMBL/GenBank/DDBJ whole genome shotgun (WGS) entry which is preliminary data.</text>
</comment>
<sequence>MPILLRKLYIYLPIISLLLISKVAAQGCVAVRQMGGQNMNATNTYNLEEGEFQVGTNYRYFHSWRHFVGKEEQLERQTTGGGHDANGKELGNAVNIYSHAIDLNFSYGLTNRIQLNATIPYVHYERSQVLRQTAPTKDTLRYSVFADGLADVRLSANFWAFDPTKVTKGNVMIGVGIKLNNGSHDRRDNAPQTNGTTQNVVMDQAIQPGDGGVGYTFEIQAFRKLSGRLYGFLNGYYLFNPQESNGSFKSAPKAGLEGYEIYASPDQYFGRLGVVAAVDKKENLSISLAGRFEGIPAYDVFGGQVAYRRPGYVIAIEYGISYRIGKHGFSLFIPYNIVKNRIQSAADIASQNLQNSVITDPSKYVHVQGDAAFADYSINIGYSYRFNLNKKFSVTPTPH</sequence>
<dbReference type="Proteomes" id="UP001468798">
    <property type="component" value="Unassembled WGS sequence"/>
</dbReference>
<protein>
    <recommendedName>
        <fullName evidence="3">MetA-pathway of phenol degradation</fullName>
    </recommendedName>
</protein>
<organism evidence="1 2">
    <name type="scientific">Flavobacterium polysaccharolyticum</name>
    <dbReference type="NCBI Taxonomy" id="3133148"/>
    <lineage>
        <taxon>Bacteria</taxon>
        <taxon>Pseudomonadati</taxon>
        <taxon>Bacteroidota</taxon>
        <taxon>Flavobacteriia</taxon>
        <taxon>Flavobacteriales</taxon>
        <taxon>Flavobacteriaceae</taxon>
        <taxon>Flavobacterium</taxon>
    </lineage>
</organism>
<proteinExistence type="predicted"/>
<accession>A0ABU9NPE2</accession>
<dbReference type="EMBL" id="JBCGDP010000011">
    <property type="protein sequence ID" value="MEM0577186.1"/>
    <property type="molecule type" value="Genomic_DNA"/>
</dbReference>
<keyword evidence="2" id="KW-1185">Reference proteome</keyword>
<dbReference type="RefSeq" id="WP_342692105.1">
    <property type="nucleotide sequence ID" value="NZ_JBCGDP010000011.1"/>
</dbReference>
<evidence type="ECO:0008006" key="3">
    <source>
        <dbReference type="Google" id="ProtNLM"/>
    </source>
</evidence>